<protein>
    <submittedName>
        <fullName evidence="2">Uncharacterized protein</fullName>
    </submittedName>
</protein>
<keyword evidence="3" id="KW-1185">Reference proteome</keyword>
<name>A0A5B7GPJ2_PORTR</name>
<reference evidence="2 3" key="1">
    <citation type="submission" date="2019-05" db="EMBL/GenBank/DDBJ databases">
        <title>Another draft genome of Portunus trituberculatus and its Hox gene families provides insights of decapod evolution.</title>
        <authorList>
            <person name="Jeong J.-H."/>
            <person name="Song I."/>
            <person name="Kim S."/>
            <person name="Choi T."/>
            <person name="Kim D."/>
            <person name="Ryu S."/>
            <person name="Kim W."/>
        </authorList>
    </citation>
    <scope>NUCLEOTIDE SEQUENCE [LARGE SCALE GENOMIC DNA]</scope>
    <source>
        <tissue evidence="2">Muscle</tissue>
    </source>
</reference>
<evidence type="ECO:0000256" key="1">
    <source>
        <dbReference type="SAM" id="Phobius"/>
    </source>
</evidence>
<keyword evidence="1" id="KW-1133">Transmembrane helix</keyword>
<dbReference type="Proteomes" id="UP000324222">
    <property type="component" value="Unassembled WGS sequence"/>
</dbReference>
<accession>A0A5B7GPJ2</accession>
<sequence length="72" mass="8478">MRLIETSLSAGCSDQHFQFPDLVRYSLMFHLFLGHFHALHWLIQGIVKFCCGVYFNLGCLQVPVRLRLRRLK</sequence>
<dbReference type="AlphaFoldDB" id="A0A5B7GPJ2"/>
<feature type="transmembrane region" description="Helical" evidence="1">
    <location>
        <begin position="38"/>
        <end position="62"/>
    </location>
</feature>
<evidence type="ECO:0000313" key="2">
    <source>
        <dbReference type="EMBL" id="MPC58494.1"/>
    </source>
</evidence>
<keyword evidence="1" id="KW-0472">Membrane</keyword>
<evidence type="ECO:0000313" key="3">
    <source>
        <dbReference type="Proteomes" id="UP000324222"/>
    </source>
</evidence>
<gene>
    <name evidence="2" type="ORF">E2C01_052500</name>
</gene>
<organism evidence="2 3">
    <name type="scientific">Portunus trituberculatus</name>
    <name type="common">Swimming crab</name>
    <name type="synonym">Neptunus trituberculatus</name>
    <dbReference type="NCBI Taxonomy" id="210409"/>
    <lineage>
        <taxon>Eukaryota</taxon>
        <taxon>Metazoa</taxon>
        <taxon>Ecdysozoa</taxon>
        <taxon>Arthropoda</taxon>
        <taxon>Crustacea</taxon>
        <taxon>Multicrustacea</taxon>
        <taxon>Malacostraca</taxon>
        <taxon>Eumalacostraca</taxon>
        <taxon>Eucarida</taxon>
        <taxon>Decapoda</taxon>
        <taxon>Pleocyemata</taxon>
        <taxon>Brachyura</taxon>
        <taxon>Eubrachyura</taxon>
        <taxon>Portunoidea</taxon>
        <taxon>Portunidae</taxon>
        <taxon>Portuninae</taxon>
        <taxon>Portunus</taxon>
    </lineage>
</organism>
<keyword evidence="1" id="KW-0812">Transmembrane</keyword>
<proteinExistence type="predicted"/>
<comment type="caution">
    <text evidence="2">The sequence shown here is derived from an EMBL/GenBank/DDBJ whole genome shotgun (WGS) entry which is preliminary data.</text>
</comment>
<dbReference type="EMBL" id="VSRR010015739">
    <property type="protein sequence ID" value="MPC58494.1"/>
    <property type="molecule type" value="Genomic_DNA"/>
</dbReference>